<dbReference type="STRING" id="1457250.GCA_000755225_01618"/>
<gene>
    <name evidence="2" type="ORF">DV733_13775</name>
</gene>
<dbReference type="PANTHER" id="PTHR40700">
    <property type="entry name" value="HYPOTHETICAL MEMBRANE PROTEIN, CONSERVED, DUF63 FAMILY"/>
    <property type="match status" value="1"/>
</dbReference>
<feature type="transmembrane region" description="Helical" evidence="1">
    <location>
        <begin position="228"/>
        <end position="251"/>
    </location>
</feature>
<dbReference type="AlphaFoldDB" id="A0A4D6HFD6"/>
<dbReference type="PANTHER" id="PTHR40700:SF1">
    <property type="entry name" value="DUF63 DOMAIN-CONTAINING PROTEIN"/>
    <property type="match status" value="1"/>
</dbReference>
<protein>
    <submittedName>
        <fullName evidence="2">DUF63 family protein</fullName>
    </submittedName>
</protein>
<feature type="transmembrane region" description="Helical" evidence="1">
    <location>
        <begin position="169"/>
        <end position="188"/>
    </location>
</feature>
<dbReference type="KEGG" id="hsn:DV733_13775"/>
<evidence type="ECO:0000256" key="1">
    <source>
        <dbReference type="SAM" id="Phobius"/>
    </source>
</evidence>
<evidence type="ECO:0000313" key="3">
    <source>
        <dbReference type="Proteomes" id="UP000296706"/>
    </source>
</evidence>
<reference evidence="2 3" key="1">
    <citation type="journal article" date="2019" name="Nat. Commun.">
        <title>A new type of DNA phosphorothioation-based antiviral system in archaea.</title>
        <authorList>
            <person name="Xiong L."/>
            <person name="Liu S."/>
            <person name="Chen S."/>
            <person name="Xiao Y."/>
            <person name="Zhu B."/>
            <person name="Gao Y."/>
            <person name="Zhang Y."/>
            <person name="Chen B."/>
            <person name="Luo J."/>
            <person name="Deng Z."/>
            <person name="Chen X."/>
            <person name="Wang L."/>
            <person name="Chen S."/>
        </authorList>
    </citation>
    <scope>NUCLEOTIDE SEQUENCE [LARGE SCALE GENOMIC DNA]</scope>
    <source>
        <strain evidence="2 3">CBA1105</strain>
    </source>
</reference>
<accession>A0A4D6HFD6</accession>
<dbReference type="GeneID" id="39848950"/>
<feature type="transmembrane region" description="Helical" evidence="1">
    <location>
        <begin position="94"/>
        <end position="111"/>
    </location>
</feature>
<keyword evidence="1" id="KW-0812">Transmembrane</keyword>
<dbReference type="EMBL" id="CP031310">
    <property type="protein sequence ID" value="QCC52235.1"/>
    <property type="molecule type" value="Genomic_DNA"/>
</dbReference>
<feature type="transmembrane region" description="Helical" evidence="1">
    <location>
        <begin position="123"/>
        <end position="139"/>
    </location>
</feature>
<dbReference type="Proteomes" id="UP000296706">
    <property type="component" value="Chromosome"/>
</dbReference>
<sequence length="381" mass="40980">MDVIDRIGAVRLWVAAFLASVAGLATGSTLAHRTVYDGFIWRYFWGPVAADAHNAQCAINDGESVTYGYADAVCTGVPSDAFVATPGYTAVSEVGYMIVGLFFLLGVILLLRRLNLGHNRNLFFGLVPFMLFGGVLRVVEDANDSVMGPNFGGEALIPYPTNTLLISPIIYFTVFFVTLGALLSSVALSRRDYVDSYPKTLGIIGAVLFVLTFASLIIVSVLRDSVGFYPSFLLVTVGLASVIAYGIYWLAERFAPEINRGTGYIGLVVVWSHAIDGVANVLASDWSDVFGLPFGYVPKHPANATVISITDSVLPASVTDVIGTSWPFLLIKIVVAVAIVWLFTDDFMEESPRYAIVMLMAIAAVGLGPGTRDMIRATFGI</sequence>
<feature type="transmembrane region" description="Helical" evidence="1">
    <location>
        <begin position="354"/>
        <end position="371"/>
    </location>
</feature>
<evidence type="ECO:0000313" key="2">
    <source>
        <dbReference type="EMBL" id="QCC52235.1"/>
    </source>
</evidence>
<dbReference type="InterPro" id="IPR002749">
    <property type="entry name" value="DUF63"/>
</dbReference>
<feature type="transmembrane region" description="Helical" evidence="1">
    <location>
        <begin position="200"/>
        <end position="222"/>
    </location>
</feature>
<organism evidence="2 3">
    <name type="scientific">Halapricum salinum</name>
    <dbReference type="NCBI Taxonomy" id="1457250"/>
    <lineage>
        <taxon>Archaea</taxon>
        <taxon>Methanobacteriati</taxon>
        <taxon>Methanobacteriota</taxon>
        <taxon>Stenosarchaea group</taxon>
        <taxon>Halobacteria</taxon>
        <taxon>Halobacteriales</taxon>
        <taxon>Haloarculaceae</taxon>
        <taxon>Halapricum</taxon>
    </lineage>
</organism>
<feature type="transmembrane region" description="Helical" evidence="1">
    <location>
        <begin position="324"/>
        <end position="342"/>
    </location>
</feature>
<dbReference type="OrthoDB" id="84937at2157"/>
<feature type="transmembrane region" description="Helical" evidence="1">
    <location>
        <begin position="12"/>
        <end position="31"/>
    </location>
</feature>
<dbReference type="RefSeq" id="WP_049992561.1">
    <property type="nucleotide sequence ID" value="NZ_CP031310.1"/>
</dbReference>
<keyword evidence="1" id="KW-1133">Transmembrane helix</keyword>
<keyword evidence="1" id="KW-0472">Membrane</keyword>
<proteinExistence type="predicted"/>
<dbReference type="Pfam" id="PF01889">
    <property type="entry name" value="DUF63"/>
    <property type="match status" value="1"/>
</dbReference>
<name>A0A4D6HFD6_9EURY</name>
<keyword evidence="3" id="KW-1185">Reference proteome</keyword>